<protein>
    <recommendedName>
        <fullName evidence="2">AHC1-like C2H2 zinc-finger domain-containing protein</fullName>
    </recommendedName>
</protein>
<sequence length="668" mass="72519">MQSIFRLPWCTDPSGDEKPEKAIFQKMRKPSVVDMSLTSKSKRKRADSPPFEPLPAFDHSKRAKISDADTDLFLPGKWQSDSPIDVKISEPTSYDSANFGPQYSAANIPLPTPVVSFADSDIAKTTTPTPPPSAKPSQPLETNDKSEILEETKGSKLEDVLEHQFNLEILLKHRELRLIEQELAKCQTALEQLRRCEVIPYPGSSGLSESLSSGAGPALKPQPGFTQPQAPSPWGVIDGPYTRHYARWLLNDPTFDSLPFSQVMPAMDNYAIQPEGRSTRNSGAGISKTGRSRSTRDSFGNLSQALPNYPSQSRGKQGPLVIRRLADNLFVKLICNNCQRGDFSSVQGFLNHCRIAHKVDYKSHEAAALDCGKPLEEDETHLIPQGAPVPTPGVPKPQQAPKLAVPQAIPAPPAGFVHPLNAQVLPRYTWKRQAYEARASMSRSHSRRAAAGKPSTSTAAADFHARPLVGSSSAPYLSARFAKRGLGGDLQHATTQAREKIDLGPDLVEDEPSISPGNETPKLNGTSAVNVSKPVCKSAHEGSQGHKGWYAPISRPRPTPIMARHVPAEMMDSPPTLSPHAVDSNPGLVSDHEDDDAPSDLDDVRSERHESPAAVSGLGALRDRTCGDEMDVDLEVDVDDEANGHSVLIRPRSLGLQMRSSGSPSRAK</sequence>
<feature type="domain" description="AHC1-like C2H2 zinc-finger" evidence="2">
    <location>
        <begin position="321"/>
        <end position="379"/>
    </location>
</feature>
<feature type="region of interest" description="Disordered" evidence="1">
    <location>
        <begin position="439"/>
        <end position="459"/>
    </location>
</feature>
<accession>A0A9N8JNK7</accession>
<feature type="region of interest" description="Disordered" evidence="1">
    <location>
        <begin position="208"/>
        <end position="233"/>
    </location>
</feature>
<feature type="compositionally biased region" description="Acidic residues" evidence="1">
    <location>
        <begin position="592"/>
        <end position="601"/>
    </location>
</feature>
<evidence type="ECO:0000256" key="1">
    <source>
        <dbReference type="SAM" id="MobiDB-lite"/>
    </source>
</evidence>
<name>A0A9N8JNK7_9PEZI</name>
<feature type="compositionally biased region" description="Polar residues" evidence="1">
    <location>
        <begin position="515"/>
        <end position="527"/>
    </location>
</feature>
<reference evidence="3" key="1">
    <citation type="submission" date="2020-06" db="EMBL/GenBank/DDBJ databases">
        <authorList>
            <person name="Onetto C."/>
        </authorList>
    </citation>
    <scope>NUCLEOTIDE SEQUENCE</scope>
</reference>
<proteinExistence type="predicted"/>
<feature type="region of interest" description="Disordered" evidence="1">
    <location>
        <begin position="569"/>
        <end position="626"/>
    </location>
</feature>
<organism evidence="3 4">
    <name type="scientific">Aureobasidium vineae</name>
    <dbReference type="NCBI Taxonomy" id="2773715"/>
    <lineage>
        <taxon>Eukaryota</taxon>
        <taxon>Fungi</taxon>
        <taxon>Dikarya</taxon>
        <taxon>Ascomycota</taxon>
        <taxon>Pezizomycotina</taxon>
        <taxon>Dothideomycetes</taxon>
        <taxon>Dothideomycetidae</taxon>
        <taxon>Dothideales</taxon>
        <taxon>Saccotheciaceae</taxon>
        <taxon>Aureobasidium</taxon>
    </lineage>
</organism>
<feature type="region of interest" description="Disordered" evidence="1">
    <location>
        <begin position="1"/>
        <end position="63"/>
    </location>
</feature>
<evidence type="ECO:0000313" key="3">
    <source>
        <dbReference type="EMBL" id="CAD0088806.1"/>
    </source>
</evidence>
<gene>
    <name evidence="3" type="ORF">AWRI4619_LOCUS5454</name>
</gene>
<keyword evidence="4" id="KW-1185">Reference proteome</keyword>
<feature type="compositionally biased region" description="Low complexity" evidence="1">
    <location>
        <begin position="208"/>
        <end position="219"/>
    </location>
</feature>
<comment type="caution">
    <text evidence="3">The sequence shown here is derived from an EMBL/GenBank/DDBJ whole genome shotgun (WGS) entry which is preliminary data.</text>
</comment>
<feature type="region of interest" description="Disordered" evidence="1">
    <location>
        <begin position="272"/>
        <end position="316"/>
    </location>
</feature>
<feature type="compositionally biased region" description="Polar residues" evidence="1">
    <location>
        <begin position="297"/>
        <end position="315"/>
    </location>
</feature>
<feature type="compositionally biased region" description="Basic and acidic residues" evidence="1">
    <location>
        <begin position="602"/>
        <end position="611"/>
    </location>
</feature>
<evidence type="ECO:0000259" key="2">
    <source>
        <dbReference type="Pfam" id="PF25909"/>
    </source>
</evidence>
<feature type="region of interest" description="Disordered" evidence="1">
    <location>
        <begin position="382"/>
        <end position="402"/>
    </location>
</feature>
<dbReference type="AlphaFoldDB" id="A0A9N8JNK7"/>
<dbReference type="EMBL" id="CAIJEN010000007">
    <property type="protein sequence ID" value="CAD0088806.1"/>
    <property type="molecule type" value="Genomic_DNA"/>
</dbReference>
<feature type="region of interest" description="Disordered" evidence="1">
    <location>
        <begin position="489"/>
        <end position="527"/>
    </location>
</feature>
<dbReference type="Proteomes" id="UP000716446">
    <property type="component" value="Unassembled WGS sequence"/>
</dbReference>
<feature type="region of interest" description="Disordered" evidence="1">
    <location>
        <begin position="122"/>
        <end position="144"/>
    </location>
</feature>
<evidence type="ECO:0000313" key="4">
    <source>
        <dbReference type="Proteomes" id="UP000716446"/>
    </source>
</evidence>
<dbReference type="InterPro" id="IPR058706">
    <property type="entry name" value="zf-C2H2_AHC1-like"/>
</dbReference>
<dbReference type="Pfam" id="PF25909">
    <property type="entry name" value="zf-C2H2_AHC1"/>
    <property type="match status" value="1"/>
</dbReference>